<feature type="transmembrane region" description="Helical" evidence="13">
    <location>
        <begin position="12"/>
        <end position="34"/>
    </location>
</feature>
<dbReference type="GO" id="GO:0015078">
    <property type="term" value="F:proton transmembrane transporter activity"/>
    <property type="evidence" value="ECO:0007669"/>
    <property type="project" value="InterPro"/>
</dbReference>
<evidence type="ECO:0000256" key="11">
    <source>
        <dbReference type="ARBA" id="ARBA00023136"/>
    </source>
</evidence>
<evidence type="ECO:0000256" key="2">
    <source>
        <dbReference type="ARBA" id="ARBA00008892"/>
    </source>
</evidence>
<comment type="subcellular location">
    <subcellularLocation>
        <location evidence="1 12">Mitochondrion membrane</location>
        <topology evidence="1 12">Single-pass membrane protein</topology>
    </subcellularLocation>
</comment>
<evidence type="ECO:0000256" key="7">
    <source>
        <dbReference type="ARBA" id="ARBA00022781"/>
    </source>
</evidence>
<proteinExistence type="inferred from homology"/>
<name>A0A343C290_9CUCU</name>
<dbReference type="GO" id="GO:0015986">
    <property type="term" value="P:proton motive force-driven ATP synthesis"/>
    <property type="evidence" value="ECO:0007669"/>
    <property type="project" value="InterPro"/>
</dbReference>
<dbReference type="GO" id="GO:0045259">
    <property type="term" value="C:proton-transporting ATP synthase complex"/>
    <property type="evidence" value="ECO:0007669"/>
    <property type="project" value="UniProtKB-KW"/>
</dbReference>
<evidence type="ECO:0000256" key="13">
    <source>
        <dbReference type="SAM" id="Phobius"/>
    </source>
</evidence>
<keyword evidence="4 12" id="KW-0813">Transport</keyword>
<dbReference type="GO" id="GO:0031966">
    <property type="term" value="C:mitochondrial membrane"/>
    <property type="evidence" value="ECO:0007669"/>
    <property type="project" value="UniProtKB-SubCell"/>
</dbReference>
<keyword evidence="10 12" id="KW-0496">Mitochondrion</keyword>
<keyword evidence="11 13" id="KW-0472">Membrane</keyword>
<reference evidence="14" key="1">
    <citation type="submission" date="2016-04" db="EMBL/GenBank/DDBJ databases">
        <title>Mitochondria of beetle species.</title>
        <authorList>
            <person name="Hunter A."/>
            <person name="Moriniere J."/>
            <person name="Tang P."/>
            <person name="Linard B."/>
            <person name="Crampton-Platt A."/>
            <person name="Vogler A.P."/>
        </authorList>
    </citation>
    <scope>NUCLEOTIDE SEQUENCE</scope>
</reference>
<accession>A0A343C290</accession>
<keyword evidence="9 12" id="KW-0406">Ion transport</keyword>
<keyword evidence="8 13" id="KW-1133">Transmembrane helix</keyword>
<keyword evidence="7 12" id="KW-0375">Hydrogen ion transport</keyword>
<geneLocation type="mitochondrion" evidence="14"/>
<dbReference type="EMBL" id="KX087247">
    <property type="protein sequence ID" value="ARH54133.1"/>
    <property type="molecule type" value="Genomic_DNA"/>
</dbReference>
<keyword evidence="5 12" id="KW-0138">CF(0)</keyword>
<evidence type="ECO:0000313" key="14">
    <source>
        <dbReference type="EMBL" id="ARH54133.1"/>
    </source>
</evidence>
<sequence length="51" mass="6417">MPQMAPINWLSLYFFFLFLFILTIIMNYYIFLYLPKTNTKKSNKILFNWKW</sequence>
<comment type="subunit">
    <text evidence="3">F-type ATPases have 2 components, CF(1) - the catalytic core - and CF(0) - the membrane proton channel.</text>
</comment>
<dbReference type="InterPro" id="IPR001421">
    <property type="entry name" value="ATP8_metazoa"/>
</dbReference>
<dbReference type="AlphaFoldDB" id="A0A343C290"/>
<evidence type="ECO:0000256" key="3">
    <source>
        <dbReference type="ARBA" id="ARBA00011291"/>
    </source>
</evidence>
<evidence type="ECO:0000256" key="8">
    <source>
        <dbReference type="ARBA" id="ARBA00022989"/>
    </source>
</evidence>
<comment type="similarity">
    <text evidence="2 12">Belongs to the ATPase protein 8 family.</text>
</comment>
<gene>
    <name evidence="14" type="primary">atp8</name>
</gene>
<evidence type="ECO:0000256" key="5">
    <source>
        <dbReference type="ARBA" id="ARBA00022547"/>
    </source>
</evidence>
<organism evidence="14">
    <name type="scientific">Bradybatus kellneri</name>
    <dbReference type="NCBI Taxonomy" id="201845"/>
    <lineage>
        <taxon>Eukaryota</taxon>
        <taxon>Metazoa</taxon>
        <taxon>Ecdysozoa</taxon>
        <taxon>Arthropoda</taxon>
        <taxon>Hexapoda</taxon>
        <taxon>Insecta</taxon>
        <taxon>Pterygota</taxon>
        <taxon>Neoptera</taxon>
        <taxon>Endopterygota</taxon>
        <taxon>Coleoptera</taxon>
        <taxon>Polyphaga</taxon>
        <taxon>Cucujiformia</taxon>
        <taxon>Curculionidae</taxon>
        <taxon>Curculioninae</taxon>
        <taxon>Anthonomini</taxon>
        <taxon>Bradybatus</taxon>
    </lineage>
</organism>
<protein>
    <recommendedName>
        <fullName evidence="12">ATP synthase complex subunit 8</fullName>
    </recommendedName>
</protein>
<dbReference type="Pfam" id="PF00895">
    <property type="entry name" value="ATP-synt_8"/>
    <property type="match status" value="1"/>
</dbReference>
<evidence type="ECO:0000256" key="6">
    <source>
        <dbReference type="ARBA" id="ARBA00022692"/>
    </source>
</evidence>
<evidence type="ECO:0000256" key="4">
    <source>
        <dbReference type="ARBA" id="ARBA00022448"/>
    </source>
</evidence>
<evidence type="ECO:0000256" key="10">
    <source>
        <dbReference type="ARBA" id="ARBA00023128"/>
    </source>
</evidence>
<keyword evidence="6 12" id="KW-0812">Transmembrane</keyword>
<evidence type="ECO:0000256" key="1">
    <source>
        <dbReference type="ARBA" id="ARBA00004304"/>
    </source>
</evidence>
<evidence type="ECO:0000256" key="12">
    <source>
        <dbReference type="RuleBase" id="RU003661"/>
    </source>
</evidence>
<evidence type="ECO:0000256" key="9">
    <source>
        <dbReference type="ARBA" id="ARBA00023065"/>
    </source>
</evidence>